<dbReference type="GO" id="GO:0015774">
    <property type="term" value="P:polysaccharide transport"/>
    <property type="evidence" value="ECO:0007669"/>
    <property type="project" value="InterPro"/>
</dbReference>
<accession>A0A1H5UR97</accession>
<evidence type="ECO:0000313" key="4">
    <source>
        <dbReference type="Proteomes" id="UP000296733"/>
    </source>
</evidence>
<evidence type="ECO:0000313" key="2">
    <source>
        <dbReference type="EMBL" id="SEF77536.1"/>
    </source>
</evidence>
<dbReference type="OrthoDB" id="383778at2157"/>
<organism evidence="2 3">
    <name type="scientific">Halobellus limi</name>
    <dbReference type="NCBI Taxonomy" id="699433"/>
    <lineage>
        <taxon>Archaea</taxon>
        <taxon>Methanobacteriati</taxon>
        <taxon>Methanobacteriota</taxon>
        <taxon>Stenosarchaea group</taxon>
        <taxon>Halobacteria</taxon>
        <taxon>Halobacteriales</taxon>
        <taxon>Haloferacaceae</taxon>
        <taxon>Halobellus</taxon>
    </lineage>
</organism>
<keyword evidence="3" id="KW-1185">Reference proteome</keyword>
<dbReference type="InterPro" id="IPR007833">
    <property type="entry name" value="Capsule_polysaccharide_synth"/>
</dbReference>
<dbReference type="EMBL" id="FNVN01000001">
    <property type="protein sequence ID" value="SEF77536.1"/>
    <property type="molecule type" value="Genomic_DNA"/>
</dbReference>
<dbReference type="GO" id="GO:0000271">
    <property type="term" value="P:polysaccharide biosynthetic process"/>
    <property type="evidence" value="ECO:0007669"/>
    <property type="project" value="InterPro"/>
</dbReference>
<sequence>MSKEVLLVTSWNEFEIKSLSQLAEELETRDYTVHLFSPAAEHIDRNKLSGNVYQQLESQPSELPTPEQIESECGIPSLPHLYFTDKQYFALSESEVVLRSRSMAAGLKQTFAETDLDFVFQGRGGEIQRLLAHYLAQQHDVASVWGEFSPFENRTAFSTQLDGKWDSYTTIPDYEIPQGEREDIDEYINSFTSDKKVYNHSMKNNDARKIIKKVTDTVKSLSTAVAGNTPNNPYRYGIRKLRANVYGRINNRILPSIKKSKKLCEKNKFVLLPLQYPIESRLTVFSPEFFDQSFLIDYLSRILPSNIKLFVKQHPNHPGKQSPAWIQRVSRRNTVELLHPSFNTHEVIEQAEGVVVTNNTVGFEAIFYNVPLVVLGNAFYGDVPAATRVSDLSSLPEAMARALGETVSDSVVRSSIYSLREATYPGMPIHEAAARNDSDQLSIIVDSLLSFVEDHT</sequence>
<dbReference type="Pfam" id="PF05159">
    <property type="entry name" value="Capsule_synth"/>
    <property type="match status" value="1"/>
</dbReference>
<proteinExistence type="predicted"/>
<dbReference type="Proteomes" id="UP000236740">
    <property type="component" value="Unassembled WGS sequence"/>
</dbReference>
<dbReference type="AlphaFoldDB" id="A0A1H5UR97"/>
<gene>
    <name evidence="1" type="ORF">DV707_04295</name>
    <name evidence="2" type="ORF">SAMN04488133_0693</name>
</gene>
<protein>
    <submittedName>
        <fullName evidence="2">Capsule polysaccharide biosynthesis protein</fullName>
    </submittedName>
</protein>
<name>A0A1H5UR97_9EURY</name>
<evidence type="ECO:0000313" key="3">
    <source>
        <dbReference type="Proteomes" id="UP000236740"/>
    </source>
</evidence>
<dbReference type="RefSeq" id="WP_103990448.1">
    <property type="nucleotide sequence ID" value="NZ_CP031311.1"/>
</dbReference>
<reference evidence="2 3" key="1">
    <citation type="submission" date="2016-10" db="EMBL/GenBank/DDBJ databases">
        <authorList>
            <person name="de Groot N.N."/>
        </authorList>
    </citation>
    <scope>NUCLEOTIDE SEQUENCE [LARGE SCALE GENOMIC DNA]</scope>
    <source>
        <strain evidence="2 3">CGMCC 1.10331</strain>
    </source>
</reference>
<dbReference type="EMBL" id="CP031311">
    <property type="protein sequence ID" value="QCC46951.1"/>
    <property type="molecule type" value="Genomic_DNA"/>
</dbReference>
<evidence type="ECO:0000313" key="1">
    <source>
        <dbReference type="EMBL" id="QCC46951.1"/>
    </source>
</evidence>
<dbReference type="KEGG" id="hlm:DV707_04295"/>
<reference evidence="1 4" key="2">
    <citation type="journal article" date="2019" name="Nat. Commun.">
        <title>A new type of DNA phosphorothioation-based antiviral system in archaea.</title>
        <authorList>
            <person name="Xiong L."/>
            <person name="Liu S."/>
            <person name="Chen S."/>
            <person name="Xiao Y."/>
            <person name="Zhu B."/>
            <person name="Gao Y."/>
            <person name="Zhang Y."/>
            <person name="Chen B."/>
            <person name="Luo J."/>
            <person name="Deng Z."/>
            <person name="Chen X."/>
            <person name="Wang L."/>
            <person name="Chen S."/>
        </authorList>
    </citation>
    <scope>NUCLEOTIDE SEQUENCE [LARGE SCALE GENOMIC DNA]</scope>
    <source>
        <strain evidence="1 4">CGMCC 1.10331</strain>
    </source>
</reference>
<dbReference type="GeneID" id="39857281"/>
<dbReference type="Proteomes" id="UP000296733">
    <property type="component" value="Chromosome"/>
</dbReference>